<sequence>MSRGSRLGWGRTTVARVTLILPFILRHHPIIALCKPLSSSSSSSEKCQHRSKTAMLDMAYVSEQFSQIYPKALRHDQRREVPPCNDFSSWRKATATGPPKVDTKGRASATIICVANRAYSFIYVALSVCQGKFSTNLFRAPQSKTFKICGCTQTPISLVSLH</sequence>
<dbReference type="AlphaFoldDB" id="A0A6A6E3K0"/>
<dbReference type="EMBL" id="ML994633">
    <property type="protein sequence ID" value="KAF2185585.1"/>
    <property type="molecule type" value="Genomic_DNA"/>
</dbReference>
<name>A0A6A6E3K0_9PEZI</name>
<accession>A0A6A6E3K0</accession>
<reference evidence="1" key="1">
    <citation type="journal article" date="2020" name="Stud. Mycol.">
        <title>101 Dothideomycetes genomes: a test case for predicting lifestyles and emergence of pathogens.</title>
        <authorList>
            <person name="Haridas S."/>
            <person name="Albert R."/>
            <person name="Binder M."/>
            <person name="Bloem J."/>
            <person name="Labutti K."/>
            <person name="Salamov A."/>
            <person name="Andreopoulos B."/>
            <person name="Baker S."/>
            <person name="Barry K."/>
            <person name="Bills G."/>
            <person name="Bluhm B."/>
            <person name="Cannon C."/>
            <person name="Castanera R."/>
            <person name="Culley D."/>
            <person name="Daum C."/>
            <person name="Ezra D."/>
            <person name="Gonzalez J."/>
            <person name="Henrissat B."/>
            <person name="Kuo A."/>
            <person name="Liang C."/>
            <person name="Lipzen A."/>
            <person name="Lutzoni F."/>
            <person name="Magnuson J."/>
            <person name="Mondo S."/>
            <person name="Nolan M."/>
            <person name="Ohm R."/>
            <person name="Pangilinan J."/>
            <person name="Park H.-J."/>
            <person name="Ramirez L."/>
            <person name="Alfaro M."/>
            <person name="Sun H."/>
            <person name="Tritt A."/>
            <person name="Yoshinaga Y."/>
            <person name="Zwiers L.-H."/>
            <person name="Turgeon B."/>
            <person name="Goodwin S."/>
            <person name="Spatafora J."/>
            <person name="Crous P."/>
            <person name="Grigoriev I."/>
        </authorList>
    </citation>
    <scope>NUCLEOTIDE SEQUENCE</scope>
    <source>
        <strain evidence="1">CBS 207.26</strain>
    </source>
</reference>
<dbReference type="Proteomes" id="UP000800200">
    <property type="component" value="Unassembled WGS sequence"/>
</dbReference>
<protein>
    <submittedName>
        <fullName evidence="1">Uncharacterized protein</fullName>
    </submittedName>
</protein>
<proteinExistence type="predicted"/>
<evidence type="ECO:0000313" key="2">
    <source>
        <dbReference type="Proteomes" id="UP000800200"/>
    </source>
</evidence>
<organism evidence="1 2">
    <name type="scientific">Zopfia rhizophila CBS 207.26</name>
    <dbReference type="NCBI Taxonomy" id="1314779"/>
    <lineage>
        <taxon>Eukaryota</taxon>
        <taxon>Fungi</taxon>
        <taxon>Dikarya</taxon>
        <taxon>Ascomycota</taxon>
        <taxon>Pezizomycotina</taxon>
        <taxon>Dothideomycetes</taxon>
        <taxon>Dothideomycetes incertae sedis</taxon>
        <taxon>Zopfiaceae</taxon>
        <taxon>Zopfia</taxon>
    </lineage>
</organism>
<gene>
    <name evidence="1" type="ORF">K469DRAFT_162035</name>
</gene>
<evidence type="ECO:0000313" key="1">
    <source>
        <dbReference type="EMBL" id="KAF2185585.1"/>
    </source>
</evidence>
<keyword evidence="2" id="KW-1185">Reference proteome</keyword>